<dbReference type="PANTHER" id="PTHR41287:SF1">
    <property type="entry name" value="PROTEIN YMFN"/>
    <property type="match status" value="1"/>
</dbReference>
<dbReference type="InterPro" id="IPR046461">
    <property type="entry name" value="TerL_ATPase"/>
</dbReference>
<dbReference type="Pfam" id="PF03354">
    <property type="entry name" value="TerL_ATPase"/>
    <property type="match status" value="1"/>
</dbReference>
<dbReference type="RefSeq" id="WP_033900159.1">
    <property type="nucleotide sequence ID" value="NZ_LKLU01000094.1"/>
</dbReference>
<evidence type="ECO:0000313" key="3">
    <source>
        <dbReference type="EMBL" id="KSU20196.1"/>
    </source>
</evidence>
<feature type="domain" description="Terminase large subunit-like endonuclease" evidence="2">
    <location>
        <begin position="252"/>
        <end position="558"/>
    </location>
</feature>
<reference evidence="4" key="1">
    <citation type="submission" date="2015-10" db="EMBL/GenBank/DDBJ databases">
        <title>Draft Genome Sequences of 11 Lactococcus lactis subspecies cremoris strains.</title>
        <authorList>
            <person name="Wels M."/>
            <person name="Backus L."/>
            <person name="Boekhorst J."/>
            <person name="Dijkstra A."/>
            <person name="Beerthuizen M."/>
            <person name="Kelly W."/>
            <person name="Siezen R."/>
            <person name="Bachmann H."/>
            <person name="Van Hijum S."/>
        </authorList>
    </citation>
    <scope>NUCLEOTIDE SEQUENCE [LARGE SCALE GENOMIC DNA]</scope>
    <source>
        <strain evidence="4">M20</strain>
    </source>
</reference>
<dbReference type="Gene3D" id="3.40.50.300">
    <property type="entry name" value="P-loop containing nucleotide triphosphate hydrolases"/>
    <property type="match status" value="1"/>
</dbReference>
<dbReference type="Pfam" id="PF20441">
    <property type="entry name" value="TerL_nuclease"/>
    <property type="match status" value="1"/>
</dbReference>
<evidence type="ECO:0000259" key="2">
    <source>
        <dbReference type="Pfam" id="PF20441"/>
    </source>
</evidence>
<dbReference type="AlphaFoldDB" id="A0A0V8E2Z4"/>
<gene>
    <name evidence="3" type="ORF">M20_1630</name>
</gene>
<dbReference type="PANTHER" id="PTHR41287">
    <property type="match status" value="1"/>
</dbReference>
<dbReference type="EMBL" id="LKLU01000094">
    <property type="protein sequence ID" value="KSU20196.1"/>
    <property type="molecule type" value="Genomic_DNA"/>
</dbReference>
<dbReference type="InterPro" id="IPR046462">
    <property type="entry name" value="TerL_nuclease"/>
</dbReference>
<name>A0A0V8E2Z4_LACLL</name>
<dbReference type="PATRIC" id="fig|1360.114.peg.642"/>
<dbReference type="InterPro" id="IPR027417">
    <property type="entry name" value="P-loop_NTPase"/>
</dbReference>
<feature type="domain" description="Terminase large subunit-like ATPase" evidence="1">
    <location>
        <begin position="66"/>
        <end position="240"/>
    </location>
</feature>
<accession>A0A0V8E2Z4</accession>
<organism evidence="3 4">
    <name type="scientific">Lactococcus lactis subsp. lactis</name>
    <name type="common">Streptococcus lactis</name>
    <dbReference type="NCBI Taxonomy" id="1360"/>
    <lineage>
        <taxon>Bacteria</taxon>
        <taxon>Bacillati</taxon>
        <taxon>Bacillota</taxon>
        <taxon>Bacilli</taxon>
        <taxon>Lactobacillales</taxon>
        <taxon>Streptococcaceae</taxon>
        <taxon>Lactococcus</taxon>
    </lineage>
</organism>
<evidence type="ECO:0000259" key="1">
    <source>
        <dbReference type="Pfam" id="PF03354"/>
    </source>
</evidence>
<protein>
    <submittedName>
        <fullName evidence="3">Phage terminase large subunit</fullName>
    </submittedName>
</protein>
<proteinExistence type="predicted"/>
<dbReference type="GO" id="GO:0004519">
    <property type="term" value="F:endonuclease activity"/>
    <property type="evidence" value="ECO:0007669"/>
    <property type="project" value="InterPro"/>
</dbReference>
<sequence>MIKYVKDYIDGYYAGTVKFNRERVDLVNYIKREIEPRIASGEIYFDSKQIENCINYIEKWFFPLEDFQKFIISFIFLYFTENHRNVYRKIFIMIARGNGKNGLISGIISYLSTPMHGIKKYNISIVANSEDQAKTSFDEIYDTIESNSKLEKLFGKPGKKEIKNIQTKSILKYRTSNGNTKDGLRDGAVVFDEIHQYESNKDVKVHISGLGKRPNPREFYIGTDGYVRDGFIDRMKDLAKRVLDGTSKKWNAIFPFICKLDDERQVDDKDKWELANPMFSEPMSEYAQGLFETVCEDYDDLEEEPSGREEFMTKRMDLPVTDTERSVATYEELVATKQEFPDTRGLSAVGGFDFASIRDFAAVGALFRIDDTYVFKAHSFVRKAFVDQIYGYSKPKDSINGKKQYAPIKKWEEQGFLTVLDEPSINPRHVAAWFAKMRDEEGLEFKAICGDRFRLDILGPAFEEFGFTLPKGKKEEISVDKIEIINNPRAIDSLLAPRIEDAFANLKVNFGDNDMMRWYTQNVLRRLKGDGNVEYVKKEDVRRKTDGFKAFEYAMYRADEIVQSVGEDFTEITDWFF</sequence>
<dbReference type="InterPro" id="IPR005021">
    <property type="entry name" value="Terminase_largesu-like"/>
</dbReference>
<dbReference type="Proteomes" id="UP000053719">
    <property type="component" value="Unassembled WGS sequence"/>
</dbReference>
<comment type="caution">
    <text evidence="3">The sequence shown here is derived from an EMBL/GenBank/DDBJ whole genome shotgun (WGS) entry which is preliminary data.</text>
</comment>
<evidence type="ECO:0000313" key="4">
    <source>
        <dbReference type="Proteomes" id="UP000053719"/>
    </source>
</evidence>